<dbReference type="Pfam" id="PF14226">
    <property type="entry name" value="DIOX_N"/>
    <property type="match status" value="1"/>
</dbReference>
<accession>A0A3D8QNF4</accession>
<dbReference type="GO" id="GO:0044283">
    <property type="term" value="P:small molecule biosynthetic process"/>
    <property type="evidence" value="ECO:0007669"/>
    <property type="project" value="UniProtKB-ARBA"/>
</dbReference>
<feature type="domain" description="Fe2OG dioxygenase" evidence="3">
    <location>
        <begin position="180"/>
        <end position="297"/>
    </location>
</feature>
<dbReference type="Pfam" id="PF03171">
    <property type="entry name" value="2OG-FeII_Oxy"/>
    <property type="match status" value="1"/>
</dbReference>
<evidence type="ECO:0000313" key="4">
    <source>
        <dbReference type="EMBL" id="RDW63251.1"/>
    </source>
</evidence>
<dbReference type="OrthoDB" id="288590at2759"/>
<protein>
    <recommendedName>
        <fullName evidence="3">Fe2OG dioxygenase domain-containing protein</fullName>
    </recommendedName>
</protein>
<reference evidence="4 5" key="1">
    <citation type="journal article" date="2018" name="IMA Fungus">
        <title>IMA Genome-F 9: Draft genome sequence of Annulohypoxylon stygium, Aspergillus mulundensis, Berkeleyomyces basicola (syn. Thielaviopsis basicola), Ceratocystis smalleyi, two Cercospora beticola strains, Coleophoma cylindrospora, Fusarium fracticaudum, Phialophora cf. hyalina, and Morchella septimelata.</title>
        <authorList>
            <person name="Wingfield B.D."/>
            <person name="Bills G.F."/>
            <person name="Dong Y."/>
            <person name="Huang W."/>
            <person name="Nel W.J."/>
            <person name="Swalarsk-Parry B.S."/>
            <person name="Vaghefi N."/>
            <person name="Wilken P.M."/>
            <person name="An Z."/>
            <person name="de Beer Z.W."/>
            <person name="De Vos L."/>
            <person name="Chen L."/>
            <person name="Duong T.A."/>
            <person name="Gao Y."/>
            <person name="Hammerbacher A."/>
            <person name="Kikkert J.R."/>
            <person name="Li Y."/>
            <person name="Li H."/>
            <person name="Li K."/>
            <person name="Li Q."/>
            <person name="Liu X."/>
            <person name="Ma X."/>
            <person name="Naidoo K."/>
            <person name="Pethybridge S.J."/>
            <person name="Sun J."/>
            <person name="Steenkamp E.T."/>
            <person name="van der Nest M.A."/>
            <person name="van Wyk S."/>
            <person name="Wingfield M.J."/>
            <person name="Xiong C."/>
            <person name="Yue Q."/>
            <person name="Zhang X."/>
        </authorList>
    </citation>
    <scope>NUCLEOTIDE SEQUENCE [LARGE SCALE GENOMIC DNA]</scope>
    <source>
        <strain evidence="4 5">BP6252</strain>
    </source>
</reference>
<dbReference type="GO" id="GO:0046872">
    <property type="term" value="F:metal ion binding"/>
    <property type="evidence" value="ECO:0007669"/>
    <property type="project" value="UniProtKB-KW"/>
</dbReference>
<dbReference type="InterPro" id="IPR005123">
    <property type="entry name" value="Oxoglu/Fe-dep_dioxygenase_dom"/>
</dbReference>
<dbReference type="PROSITE" id="PS51471">
    <property type="entry name" value="FE2OG_OXY"/>
    <property type="match status" value="1"/>
</dbReference>
<dbReference type="InterPro" id="IPR027443">
    <property type="entry name" value="IPNS-like_sf"/>
</dbReference>
<keyword evidence="2" id="KW-0560">Oxidoreductase</keyword>
<dbReference type="PRINTS" id="PR00682">
    <property type="entry name" value="IPNSYNTHASE"/>
</dbReference>
<dbReference type="InterPro" id="IPR050231">
    <property type="entry name" value="Iron_ascorbate_oxido_reductase"/>
</dbReference>
<evidence type="ECO:0000313" key="5">
    <source>
        <dbReference type="Proteomes" id="UP000256645"/>
    </source>
</evidence>
<keyword evidence="2" id="KW-0479">Metal-binding</keyword>
<dbReference type="STRING" id="1849047.A0A3D8QNF4"/>
<dbReference type="Proteomes" id="UP000256645">
    <property type="component" value="Unassembled WGS sequence"/>
</dbReference>
<dbReference type="PANTHER" id="PTHR47990">
    <property type="entry name" value="2-OXOGLUTARATE (2OG) AND FE(II)-DEPENDENT OXYGENASE SUPERFAMILY PROTEIN-RELATED"/>
    <property type="match status" value="1"/>
</dbReference>
<comment type="similarity">
    <text evidence="1 2">Belongs to the iron/ascorbate-dependent oxidoreductase family.</text>
</comment>
<gene>
    <name evidence="4" type="ORF">BP6252_10796</name>
</gene>
<dbReference type="InterPro" id="IPR044861">
    <property type="entry name" value="IPNS-like_FE2OG_OXY"/>
</dbReference>
<evidence type="ECO:0000256" key="2">
    <source>
        <dbReference type="RuleBase" id="RU003682"/>
    </source>
</evidence>
<keyword evidence="5" id="KW-1185">Reference proteome</keyword>
<dbReference type="GO" id="GO:0016491">
    <property type="term" value="F:oxidoreductase activity"/>
    <property type="evidence" value="ECO:0007669"/>
    <property type="project" value="UniProtKB-KW"/>
</dbReference>
<comment type="caution">
    <text evidence="4">The sequence shown here is derived from an EMBL/GenBank/DDBJ whole genome shotgun (WGS) entry which is preliminary data.</text>
</comment>
<dbReference type="InterPro" id="IPR026992">
    <property type="entry name" value="DIOX_N"/>
</dbReference>
<dbReference type="AlphaFoldDB" id="A0A3D8QNF4"/>
<dbReference type="SUPFAM" id="SSF51197">
    <property type="entry name" value="Clavaminate synthase-like"/>
    <property type="match status" value="1"/>
</dbReference>
<evidence type="ECO:0000259" key="3">
    <source>
        <dbReference type="PROSITE" id="PS51471"/>
    </source>
</evidence>
<keyword evidence="2" id="KW-0408">Iron</keyword>
<name>A0A3D8QNF4_9HELO</name>
<sequence length="337" mass="38402">MAESIPVIDFTPWVTDSTPESRRVTAKELVKACHETGFVYITNHGVSSEVLDQAFAWTKKFMDMPLDSKMEAKHPEGSIAFRGYSWPGLQKANQVLDGNENAVTALRVTPDFNENYNYGSDENKNELNTWPSDTTIPGFKEFCDKFYWDCWKTAQQILRALAVGLGMDDEDYLLKFHDGHSNQISLRHYMPIAAAEIETKQKERLAAHTDFGSVTMLFQDDCGGLEVECPGQPGKFIPATPIENALVMNIGDVLMRWSNDYLISTMHRVRLPPLEDRFTGEARMTRERYSIPYFVSPNRDTIVECLPKCFDENNPPKYAPLSWAEWLTMRSSTAWAK</sequence>
<dbReference type="EMBL" id="PDLM01000013">
    <property type="protein sequence ID" value="RDW63251.1"/>
    <property type="molecule type" value="Genomic_DNA"/>
</dbReference>
<dbReference type="Gene3D" id="2.60.120.330">
    <property type="entry name" value="B-lactam Antibiotic, Isopenicillin N Synthase, Chain"/>
    <property type="match status" value="1"/>
</dbReference>
<organism evidence="4 5">
    <name type="scientific">Coleophoma cylindrospora</name>
    <dbReference type="NCBI Taxonomy" id="1849047"/>
    <lineage>
        <taxon>Eukaryota</taxon>
        <taxon>Fungi</taxon>
        <taxon>Dikarya</taxon>
        <taxon>Ascomycota</taxon>
        <taxon>Pezizomycotina</taxon>
        <taxon>Leotiomycetes</taxon>
        <taxon>Helotiales</taxon>
        <taxon>Dermateaceae</taxon>
        <taxon>Coleophoma</taxon>
    </lineage>
</organism>
<evidence type="ECO:0000256" key="1">
    <source>
        <dbReference type="ARBA" id="ARBA00008056"/>
    </source>
</evidence>
<proteinExistence type="inferred from homology"/>